<reference evidence="2 3" key="1">
    <citation type="submission" date="2018-12" db="EMBL/GenBank/DDBJ databases">
        <title>Dyella dinghuensis sp. nov. DHOA06 and Dyella choica sp. nov. 4M-K27, isolated from forest soil.</title>
        <authorList>
            <person name="Qiu L.-H."/>
            <person name="Gao Z.-H."/>
        </authorList>
    </citation>
    <scope>NUCLEOTIDE SEQUENCE [LARGE SCALE GENOMIC DNA]</scope>
    <source>
        <strain evidence="2 3">DHOA06</strain>
    </source>
</reference>
<organism evidence="2 3">
    <name type="scientific">Dyella dinghuensis</name>
    <dbReference type="NCBI Taxonomy" id="1920169"/>
    <lineage>
        <taxon>Bacteria</taxon>
        <taxon>Pseudomonadati</taxon>
        <taxon>Pseudomonadota</taxon>
        <taxon>Gammaproteobacteria</taxon>
        <taxon>Lysobacterales</taxon>
        <taxon>Rhodanobacteraceae</taxon>
        <taxon>Dyella</taxon>
    </lineage>
</organism>
<dbReference type="Gene3D" id="3.10.450.50">
    <property type="match status" value="1"/>
</dbReference>
<accession>A0A3S0QVJ4</accession>
<dbReference type="SUPFAM" id="SSF54427">
    <property type="entry name" value="NTF2-like"/>
    <property type="match status" value="1"/>
</dbReference>
<name>A0A3S0QVJ4_9GAMM</name>
<dbReference type="EMBL" id="RYZR01000007">
    <property type="protein sequence ID" value="RUL62024.1"/>
    <property type="molecule type" value="Genomic_DNA"/>
</dbReference>
<feature type="domain" description="DUF4440" evidence="1">
    <location>
        <begin position="61"/>
        <end position="161"/>
    </location>
</feature>
<dbReference type="InterPro" id="IPR032710">
    <property type="entry name" value="NTF2-like_dom_sf"/>
</dbReference>
<evidence type="ECO:0000313" key="3">
    <source>
        <dbReference type="Proteomes" id="UP000267077"/>
    </source>
</evidence>
<dbReference type="AlphaFoldDB" id="A0A3S0QVJ4"/>
<protein>
    <submittedName>
        <fullName evidence="2">Nuclear transport factor 2 family protein</fullName>
    </submittedName>
</protein>
<proteinExistence type="predicted"/>
<dbReference type="InterPro" id="IPR027843">
    <property type="entry name" value="DUF4440"/>
</dbReference>
<gene>
    <name evidence="2" type="ORF">EKH79_13995</name>
</gene>
<evidence type="ECO:0000259" key="1">
    <source>
        <dbReference type="Pfam" id="PF14534"/>
    </source>
</evidence>
<sequence length="266" mass="30279">MSDPFTSMTTRNASMKKSKAAIGQRCVMAVGCLFCTAQIKTSSAQAVDAPTYVRKVLYSNDELLLTAIHRGDRNTWARLTTSDFMYVEEGEVSRRDQFLNQLADDGLMPLIIRNYEVKVIGDTAQVFHQDDVPQRPGGVDERNSHLLMTETWQRVHGEWRLRIVHTDRIRINPPPVVLTSQQIDDLVGTYRNADATYIIKRDGNRIVGGRAGEPLTELMAETRDVLFQSDNVYLRRVFQRDANGRVTGFIDRRETDGRSWARVKSD</sequence>
<keyword evidence="3" id="KW-1185">Reference proteome</keyword>
<dbReference type="Proteomes" id="UP000267077">
    <property type="component" value="Unassembled WGS sequence"/>
</dbReference>
<comment type="caution">
    <text evidence="2">The sequence shown here is derived from an EMBL/GenBank/DDBJ whole genome shotgun (WGS) entry which is preliminary data.</text>
</comment>
<evidence type="ECO:0000313" key="2">
    <source>
        <dbReference type="EMBL" id="RUL62024.1"/>
    </source>
</evidence>
<dbReference type="Pfam" id="PF14534">
    <property type="entry name" value="DUF4440"/>
    <property type="match status" value="1"/>
</dbReference>